<accession>A0A1H9AZ16</accession>
<sequence>MTVIVDYRTGGEEENKDVVRYWEDSHYLYLKFKEGCKTIRKKYTRRNVKLSCVIDSEVEK</sequence>
<gene>
    <name evidence="1" type="ORF">SAMN04487977_101513</name>
</gene>
<evidence type="ECO:0000313" key="1">
    <source>
        <dbReference type="EMBL" id="SEP81683.1"/>
    </source>
</evidence>
<reference evidence="1 2" key="1">
    <citation type="submission" date="2016-10" db="EMBL/GenBank/DDBJ databases">
        <authorList>
            <person name="de Groot N.N."/>
        </authorList>
    </citation>
    <scope>NUCLEOTIDE SEQUENCE [LARGE SCALE GENOMIC DNA]</scope>
    <source>
        <strain evidence="1 2">B25</strain>
    </source>
</reference>
<evidence type="ECO:0000313" key="2">
    <source>
        <dbReference type="Proteomes" id="UP000182360"/>
    </source>
</evidence>
<protein>
    <submittedName>
        <fullName evidence="1">Uncharacterized protein</fullName>
    </submittedName>
</protein>
<dbReference type="EMBL" id="FOFU01000001">
    <property type="protein sequence ID" value="SEP81683.1"/>
    <property type="molecule type" value="Genomic_DNA"/>
</dbReference>
<name>A0A1H9AZ16_9SPIR</name>
<keyword evidence="2" id="KW-1185">Reference proteome</keyword>
<organism evidence="1 2">
    <name type="scientific">Treponema bryantii</name>
    <dbReference type="NCBI Taxonomy" id="163"/>
    <lineage>
        <taxon>Bacteria</taxon>
        <taxon>Pseudomonadati</taxon>
        <taxon>Spirochaetota</taxon>
        <taxon>Spirochaetia</taxon>
        <taxon>Spirochaetales</taxon>
        <taxon>Treponemataceae</taxon>
        <taxon>Treponema</taxon>
    </lineage>
</organism>
<dbReference type="AlphaFoldDB" id="A0A1H9AZ16"/>
<dbReference type="RefSeq" id="WP_074640600.1">
    <property type="nucleotide sequence ID" value="NZ_FOFU01000001.1"/>
</dbReference>
<proteinExistence type="predicted"/>
<dbReference type="Proteomes" id="UP000182360">
    <property type="component" value="Unassembled WGS sequence"/>
</dbReference>